<dbReference type="SUPFAM" id="SSF82784">
    <property type="entry name" value="OsmC-like"/>
    <property type="match status" value="1"/>
</dbReference>
<dbReference type="Gene3D" id="2.20.25.10">
    <property type="match status" value="1"/>
</dbReference>
<dbReference type="PANTHER" id="PTHR33797">
    <property type="entry name" value="ORGANIC HYDROPEROXIDE RESISTANCE PROTEIN-LIKE"/>
    <property type="match status" value="1"/>
</dbReference>
<accession>A0A423HMD8</accession>
<dbReference type="InterPro" id="IPR036102">
    <property type="entry name" value="OsmC/Ohrsf"/>
</dbReference>
<evidence type="ECO:0000313" key="3">
    <source>
        <dbReference type="Proteomes" id="UP000284002"/>
    </source>
</evidence>
<dbReference type="AlphaFoldDB" id="A0A423HMD8"/>
<dbReference type="InterPro" id="IPR015946">
    <property type="entry name" value="KH_dom-like_a/b"/>
</dbReference>
<dbReference type="Gene3D" id="3.30.300.20">
    <property type="match status" value="1"/>
</dbReference>
<dbReference type="Pfam" id="PF02566">
    <property type="entry name" value="OsmC"/>
    <property type="match status" value="1"/>
</dbReference>
<dbReference type="NCBIfam" id="TIGR03561">
    <property type="entry name" value="organ_hyd_perox"/>
    <property type="match status" value="1"/>
</dbReference>
<organism evidence="2 3">
    <name type="scientific">Pseudomonas frederiksbergensis</name>
    <dbReference type="NCBI Taxonomy" id="104087"/>
    <lineage>
        <taxon>Bacteria</taxon>
        <taxon>Pseudomonadati</taxon>
        <taxon>Pseudomonadota</taxon>
        <taxon>Gammaproteobacteria</taxon>
        <taxon>Pseudomonadales</taxon>
        <taxon>Pseudomonadaceae</taxon>
        <taxon>Pseudomonas</taxon>
    </lineage>
</organism>
<proteinExistence type="inferred from homology"/>
<comment type="caution">
    <text evidence="2">The sequence shown here is derived from an EMBL/GenBank/DDBJ whole genome shotgun (WGS) entry which is preliminary data.</text>
</comment>
<evidence type="ECO:0000313" key="2">
    <source>
        <dbReference type="EMBL" id="RON14358.1"/>
    </source>
</evidence>
<dbReference type="Proteomes" id="UP000284002">
    <property type="component" value="Unassembled WGS sequence"/>
</dbReference>
<dbReference type="RefSeq" id="WP_123359350.1">
    <property type="nucleotide sequence ID" value="NZ_MOBM01000027.1"/>
</dbReference>
<dbReference type="InterPro" id="IPR019953">
    <property type="entry name" value="OHR"/>
</dbReference>
<dbReference type="GO" id="GO:0006979">
    <property type="term" value="P:response to oxidative stress"/>
    <property type="evidence" value="ECO:0007669"/>
    <property type="project" value="InterPro"/>
</dbReference>
<dbReference type="InterPro" id="IPR003718">
    <property type="entry name" value="OsmC/Ohr_fam"/>
</dbReference>
<protein>
    <submittedName>
        <fullName evidence="2">Peroxiredoxin</fullName>
    </submittedName>
</protein>
<dbReference type="EMBL" id="MOBM01000027">
    <property type="protein sequence ID" value="RON14358.1"/>
    <property type="molecule type" value="Genomic_DNA"/>
</dbReference>
<dbReference type="PANTHER" id="PTHR33797:SF2">
    <property type="entry name" value="ORGANIC HYDROPEROXIDE RESISTANCE PROTEIN-LIKE"/>
    <property type="match status" value="1"/>
</dbReference>
<gene>
    <name evidence="2" type="ORF">BK662_18105</name>
</gene>
<name>A0A423HMD8_9PSED</name>
<comment type="similarity">
    <text evidence="1">Belongs to the OsmC/Ohr family.</text>
</comment>
<evidence type="ECO:0000256" key="1">
    <source>
        <dbReference type="ARBA" id="ARBA00007378"/>
    </source>
</evidence>
<sequence length="138" mass="14867">MGAGRTLYTVRVHTKGFRDGGYSRSDDGCLNIRHSLPGFDSSGTNSEQLFAASWSACFDAALGLAALKQKVSLPVDVSIDAEVDLCLNGEAYFLCARLTVSLPGLDREVAHKLIYTAHQTCPYSKAVRGNVEVQLSLL</sequence>
<reference evidence="2 3" key="1">
    <citation type="submission" date="2016-10" db="EMBL/GenBank/DDBJ databases">
        <title>Comparative genome analysis of multiple Pseudomonas spp. focuses on biocontrol and plant growth promoting traits.</title>
        <authorList>
            <person name="Tao X.-Y."/>
            <person name="Taylor C.G."/>
        </authorList>
    </citation>
    <scope>NUCLEOTIDE SEQUENCE [LARGE SCALE GENOMIC DNA]</scope>
    <source>
        <strain evidence="2 3">36C6</strain>
    </source>
</reference>